<dbReference type="GO" id="GO:0005886">
    <property type="term" value="C:plasma membrane"/>
    <property type="evidence" value="ECO:0007669"/>
    <property type="project" value="TreeGrafter"/>
</dbReference>
<organism evidence="10">
    <name type="scientific">Volvox carteri f. nagariensis</name>
    <dbReference type="NCBI Taxonomy" id="3068"/>
    <lineage>
        <taxon>Eukaryota</taxon>
        <taxon>Viridiplantae</taxon>
        <taxon>Chlorophyta</taxon>
        <taxon>core chlorophytes</taxon>
        <taxon>Chlorophyceae</taxon>
        <taxon>CS clade</taxon>
        <taxon>Chlamydomonadales</taxon>
        <taxon>Volvocaceae</taxon>
        <taxon>Volvox</taxon>
    </lineage>
</organism>
<keyword evidence="5" id="KW-0472">Membrane</keyword>
<feature type="domain" description="Guanylate cyclase" evidence="8">
    <location>
        <begin position="1"/>
        <end position="26"/>
    </location>
</feature>
<protein>
    <submittedName>
        <fullName evidence="9">Guanylyl and adenylyl cyclase family member</fullName>
    </submittedName>
</protein>
<dbReference type="AlphaFoldDB" id="D8TJS3"/>
<keyword evidence="6" id="KW-0456">Lyase</keyword>
<dbReference type="OrthoDB" id="548029at2759"/>
<dbReference type="PANTHER" id="PTHR11920">
    <property type="entry name" value="GUANYLYL CYCLASE"/>
    <property type="match status" value="1"/>
</dbReference>
<evidence type="ECO:0000256" key="1">
    <source>
        <dbReference type="ARBA" id="ARBA00004370"/>
    </source>
</evidence>
<dbReference type="EMBL" id="GL378324">
    <property type="protein sequence ID" value="EFJ52422.1"/>
    <property type="molecule type" value="Genomic_DNA"/>
</dbReference>
<keyword evidence="10" id="KW-1185">Reference proteome</keyword>
<dbReference type="InterPro" id="IPR029787">
    <property type="entry name" value="Nucleotide_cyclase"/>
</dbReference>
<dbReference type="GO" id="GO:0001653">
    <property type="term" value="F:peptide receptor activity"/>
    <property type="evidence" value="ECO:0007669"/>
    <property type="project" value="TreeGrafter"/>
</dbReference>
<dbReference type="PANTHER" id="PTHR11920:SF335">
    <property type="entry name" value="GUANYLATE CYCLASE"/>
    <property type="match status" value="1"/>
</dbReference>
<dbReference type="Proteomes" id="UP000001058">
    <property type="component" value="Unassembled WGS sequence"/>
</dbReference>
<dbReference type="InParanoid" id="D8TJS3"/>
<dbReference type="GO" id="GO:0004016">
    <property type="term" value="F:adenylate cyclase activity"/>
    <property type="evidence" value="ECO:0007669"/>
    <property type="project" value="TreeGrafter"/>
</dbReference>
<keyword evidence="4" id="KW-1133">Transmembrane helix</keyword>
<dbReference type="Gene3D" id="3.30.70.1230">
    <property type="entry name" value="Nucleotide cyclase"/>
    <property type="match status" value="1"/>
</dbReference>
<keyword evidence="2" id="KW-0812">Transmembrane</keyword>
<evidence type="ECO:0000313" key="10">
    <source>
        <dbReference type="Proteomes" id="UP000001058"/>
    </source>
</evidence>
<comment type="subcellular location">
    <subcellularLocation>
        <location evidence="1">Membrane</location>
    </subcellularLocation>
</comment>
<dbReference type="GO" id="GO:0035556">
    <property type="term" value="P:intracellular signal transduction"/>
    <property type="evidence" value="ECO:0007669"/>
    <property type="project" value="InterPro"/>
</dbReference>
<dbReference type="KEGG" id="vcn:VOLCADRAFT_56089"/>
<evidence type="ECO:0000256" key="3">
    <source>
        <dbReference type="ARBA" id="ARBA00022741"/>
    </source>
</evidence>
<dbReference type="RefSeq" id="XP_002946495.1">
    <property type="nucleotide sequence ID" value="XM_002946449.1"/>
</dbReference>
<keyword evidence="3" id="KW-0547">Nucleotide-binding</keyword>
<dbReference type="GeneID" id="9617490"/>
<evidence type="ECO:0000256" key="4">
    <source>
        <dbReference type="ARBA" id="ARBA00022989"/>
    </source>
</evidence>
<dbReference type="InterPro" id="IPR001054">
    <property type="entry name" value="A/G_cyclase"/>
</dbReference>
<name>D8TJS3_VOLCA</name>
<dbReference type="GO" id="GO:0000166">
    <property type="term" value="F:nucleotide binding"/>
    <property type="evidence" value="ECO:0007669"/>
    <property type="project" value="UniProtKB-KW"/>
</dbReference>
<reference evidence="9 10" key="1">
    <citation type="journal article" date="2010" name="Science">
        <title>Genomic analysis of organismal complexity in the multicellular green alga Volvox carteri.</title>
        <authorList>
            <person name="Prochnik S.E."/>
            <person name="Umen J."/>
            <person name="Nedelcu A.M."/>
            <person name="Hallmann A."/>
            <person name="Miller S.M."/>
            <person name="Nishii I."/>
            <person name="Ferris P."/>
            <person name="Kuo A."/>
            <person name="Mitros T."/>
            <person name="Fritz-Laylin L.K."/>
            <person name="Hellsten U."/>
            <person name="Chapman J."/>
            <person name="Simakov O."/>
            <person name="Rensing S.A."/>
            <person name="Terry A."/>
            <person name="Pangilinan J."/>
            <person name="Kapitonov V."/>
            <person name="Jurka J."/>
            <person name="Salamov A."/>
            <person name="Shapiro H."/>
            <person name="Schmutz J."/>
            <person name="Grimwood J."/>
            <person name="Lindquist E."/>
            <person name="Lucas S."/>
            <person name="Grigoriev I.V."/>
            <person name="Schmitt R."/>
            <person name="Kirk D."/>
            <person name="Rokhsar D.S."/>
        </authorList>
    </citation>
    <scope>NUCLEOTIDE SEQUENCE [LARGE SCALE GENOMIC DNA]</scope>
    <source>
        <strain evidence="10">f. Nagariensis / Eve</strain>
    </source>
</reference>
<evidence type="ECO:0000256" key="5">
    <source>
        <dbReference type="ARBA" id="ARBA00023136"/>
    </source>
</evidence>
<evidence type="ECO:0000259" key="8">
    <source>
        <dbReference type="PROSITE" id="PS50125"/>
    </source>
</evidence>
<dbReference type="Pfam" id="PF00211">
    <property type="entry name" value="Guanylate_cyc"/>
    <property type="match status" value="1"/>
</dbReference>
<sequence>MSGIVGTRVPRFVLFGDTVNTASRMQTTATPGSVHVSEDTRALLPHENWTPTGGVQVGGKGGGGGAAGGGESEVGRGRCVYGGGGMIVGGRWPGR</sequence>
<feature type="compositionally biased region" description="Gly residues" evidence="7">
    <location>
        <begin position="55"/>
        <end position="72"/>
    </location>
</feature>
<evidence type="ECO:0000256" key="7">
    <source>
        <dbReference type="SAM" id="MobiDB-lite"/>
    </source>
</evidence>
<proteinExistence type="predicted"/>
<evidence type="ECO:0000256" key="6">
    <source>
        <dbReference type="ARBA" id="ARBA00023239"/>
    </source>
</evidence>
<accession>D8TJS3</accession>
<gene>
    <name evidence="9" type="primary">cyc48</name>
    <name evidence="9" type="ORF">VOLCADRAFT_56089</name>
</gene>
<dbReference type="PROSITE" id="PS50125">
    <property type="entry name" value="GUANYLATE_CYCLASE_2"/>
    <property type="match status" value="1"/>
</dbReference>
<dbReference type="eggNOG" id="KOG4171">
    <property type="taxonomic scope" value="Eukaryota"/>
</dbReference>
<feature type="region of interest" description="Disordered" evidence="7">
    <location>
        <begin position="45"/>
        <end position="74"/>
    </location>
</feature>
<dbReference type="GO" id="GO:0007168">
    <property type="term" value="P:receptor guanylyl cyclase signaling pathway"/>
    <property type="evidence" value="ECO:0007669"/>
    <property type="project" value="TreeGrafter"/>
</dbReference>
<dbReference type="SUPFAM" id="SSF55073">
    <property type="entry name" value="Nucleotide cyclase"/>
    <property type="match status" value="1"/>
</dbReference>
<evidence type="ECO:0000256" key="2">
    <source>
        <dbReference type="ARBA" id="ARBA00022692"/>
    </source>
</evidence>
<evidence type="ECO:0000313" key="9">
    <source>
        <dbReference type="EMBL" id="EFJ52422.1"/>
    </source>
</evidence>
<dbReference type="InterPro" id="IPR050401">
    <property type="entry name" value="Cyclic_nucleotide_synthase"/>
</dbReference>
<dbReference type="GO" id="GO:0004383">
    <property type="term" value="F:guanylate cyclase activity"/>
    <property type="evidence" value="ECO:0007669"/>
    <property type="project" value="TreeGrafter"/>
</dbReference>